<comment type="subcellular location">
    <subcellularLocation>
        <location evidence="1">Cell membrane</location>
        <topology evidence="1">Multi-pass membrane protein</topology>
    </subcellularLocation>
</comment>
<feature type="transmembrane region" description="Helical" evidence="7">
    <location>
        <begin position="343"/>
        <end position="362"/>
    </location>
</feature>
<protein>
    <recommendedName>
        <fullName evidence="8">Citrate transporter-like domain-containing protein</fullName>
    </recommendedName>
</protein>
<feature type="transmembrane region" description="Helical" evidence="7">
    <location>
        <begin position="238"/>
        <end position="261"/>
    </location>
</feature>
<gene>
    <name evidence="10" type="ORF">PCANC_09984</name>
    <name evidence="12" type="ORF">PCANC_10647</name>
    <name evidence="11" type="ORF">PCASD_08017</name>
    <name evidence="9" type="ORF">PCASD_21546</name>
</gene>
<feature type="transmembrane region" description="Helical" evidence="7">
    <location>
        <begin position="548"/>
        <end position="576"/>
    </location>
</feature>
<keyword evidence="2" id="KW-0813">Transport</keyword>
<dbReference type="OrthoDB" id="442352at2759"/>
<feature type="domain" description="Citrate transporter-like" evidence="8">
    <location>
        <begin position="97"/>
        <end position="577"/>
    </location>
</feature>
<evidence type="ECO:0000256" key="2">
    <source>
        <dbReference type="ARBA" id="ARBA00022448"/>
    </source>
</evidence>
<dbReference type="Proteomes" id="UP000235392">
    <property type="component" value="Unassembled WGS sequence"/>
</dbReference>
<dbReference type="STRING" id="200324.A0A2N5SJI7"/>
<dbReference type="EMBL" id="PGCJ01000817">
    <property type="protein sequence ID" value="PLW19189.1"/>
    <property type="molecule type" value="Genomic_DNA"/>
</dbReference>
<dbReference type="Proteomes" id="UP000235388">
    <property type="component" value="Unassembled WGS sequence"/>
</dbReference>
<evidence type="ECO:0000256" key="7">
    <source>
        <dbReference type="SAM" id="Phobius"/>
    </source>
</evidence>
<dbReference type="InterPro" id="IPR004680">
    <property type="entry name" value="Cit_transptr-like_dom"/>
</dbReference>
<evidence type="ECO:0000313" key="14">
    <source>
        <dbReference type="Proteomes" id="UP000235392"/>
    </source>
</evidence>
<evidence type="ECO:0000256" key="5">
    <source>
        <dbReference type="ARBA" id="ARBA00022989"/>
    </source>
</evidence>
<evidence type="ECO:0000256" key="3">
    <source>
        <dbReference type="ARBA" id="ARBA00022475"/>
    </source>
</evidence>
<dbReference type="EMBL" id="PGCJ01000134">
    <property type="protein sequence ID" value="PLW44746.1"/>
    <property type="molecule type" value="Genomic_DNA"/>
</dbReference>
<dbReference type="AlphaFoldDB" id="A0A2N5SJI7"/>
<accession>A0A2N5SJI7</accession>
<comment type="caution">
    <text evidence="9">The sequence shown here is derived from an EMBL/GenBank/DDBJ whole genome shotgun (WGS) entry which is preliminary data.</text>
</comment>
<feature type="transmembrane region" description="Helical" evidence="7">
    <location>
        <begin position="12"/>
        <end position="33"/>
    </location>
</feature>
<keyword evidence="13" id="KW-1185">Reference proteome</keyword>
<evidence type="ECO:0000313" key="12">
    <source>
        <dbReference type="EMBL" id="PLW44746.1"/>
    </source>
</evidence>
<keyword evidence="5 7" id="KW-1133">Transmembrane helix</keyword>
<name>A0A2N5SJI7_9BASI</name>
<evidence type="ECO:0000256" key="1">
    <source>
        <dbReference type="ARBA" id="ARBA00004651"/>
    </source>
</evidence>
<dbReference type="GO" id="GO:0005886">
    <property type="term" value="C:plasma membrane"/>
    <property type="evidence" value="ECO:0007669"/>
    <property type="project" value="UniProtKB-SubCell"/>
</dbReference>
<feature type="transmembrane region" description="Helical" evidence="7">
    <location>
        <begin position="597"/>
        <end position="624"/>
    </location>
</feature>
<evidence type="ECO:0000256" key="4">
    <source>
        <dbReference type="ARBA" id="ARBA00022692"/>
    </source>
</evidence>
<evidence type="ECO:0000313" key="9">
    <source>
        <dbReference type="EMBL" id="PLW13405.1"/>
    </source>
</evidence>
<keyword evidence="4 7" id="KW-0812">Transmembrane</keyword>
<dbReference type="EMBL" id="PGCI01000853">
    <property type="protein sequence ID" value="PLW13405.1"/>
    <property type="molecule type" value="Genomic_DNA"/>
</dbReference>
<evidence type="ECO:0000313" key="13">
    <source>
        <dbReference type="Proteomes" id="UP000235388"/>
    </source>
</evidence>
<feature type="transmembrane region" description="Helical" evidence="7">
    <location>
        <begin position="89"/>
        <end position="109"/>
    </location>
</feature>
<dbReference type="Pfam" id="PF03600">
    <property type="entry name" value="CitMHS"/>
    <property type="match status" value="1"/>
</dbReference>
<evidence type="ECO:0000259" key="8">
    <source>
        <dbReference type="Pfam" id="PF03600"/>
    </source>
</evidence>
<dbReference type="EMBL" id="PGCI01000115">
    <property type="protein sequence ID" value="PLW39462.1"/>
    <property type="molecule type" value="Genomic_DNA"/>
</dbReference>
<feature type="transmembrane region" description="Helical" evidence="7">
    <location>
        <begin position="121"/>
        <end position="140"/>
    </location>
</feature>
<evidence type="ECO:0000256" key="6">
    <source>
        <dbReference type="ARBA" id="ARBA00023136"/>
    </source>
</evidence>
<dbReference type="GO" id="GO:0055085">
    <property type="term" value="P:transmembrane transport"/>
    <property type="evidence" value="ECO:0007669"/>
    <property type="project" value="InterPro"/>
</dbReference>
<feature type="transmembrane region" description="Helical" evidence="7">
    <location>
        <begin position="200"/>
        <end position="218"/>
    </location>
</feature>
<feature type="transmembrane region" description="Helical" evidence="7">
    <location>
        <begin position="644"/>
        <end position="665"/>
    </location>
</feature>
<reference evidence="13 14" key="1">
    <citation type="submission" date="2017-11" db="EMBL/GenBank/DDBJ databases">
        <title>De novo assembly and phasing of dikaryotic genomes from two isolates of Puccinia coronata f. sp. avenae, the causal agent of oat crown rust.</title>
        <authorList>
            <person name="Miller M.E."/>
            <person name="Zhang Y."/>
            <person name="Omidvar V."/>
            <person name="Sperschneider J."/>
            <person name="Schwessinger B."/>
            <person name="Raley C."/>
            <person name="Palmer J.M."/>
            <person name="Garnica D."/>
            <person name="Upadhyaya N."/>
            <person name="Rathjen J."/>
            <person name="Taylor J.M."/>
            <person name="Park R.F."/>
            <person name="Dodds P.N."/>
            <person name="Hirsch C.D."/>
            <person name="Kianian S.F."/>
            <person name="Figueroa M."/>
        </authorList>
    </citation>
    <scope>NUCLEOTIDE SEQUENCE [LARGE SCALE GENOMIC DNA]</scope>
    <source>
        <strain evidence="10">12NC29</strain>
        <strain evidence="9">12SD80</strain>
    </source>
</reference>
<proteinExistence type="predicted"/>
<evidence type="ECO:0000313" key="11">
    <source>
        <dbReference type="EMBL" id="PLW39462.1"/>
    </source>
</evidence>
<dbReference type="PANTHER" id="PTHR43302:SF5">
    <property type="entry name" value="TRANSPORTER ARSB-RELATED"/>
    <property type="match status" value="1"/>
</dbReference>
<keyword evidence="6 7" id="KW-0472">Membrane</keyword>
<evidence type="ECO:0000313" key="10">
    <source>
        <dbReference type="EMBL" id="PLW19189.1"/>
    </source>
</evidence>
<feature type="transmembrane region" description="Helical" evidence="7">
    <location>
        <begin position="160"/>
        <end position="188"/>
    </location>
</feature>
<dbReference type="PANTHER" id="PTHR43302">
    <property type="entry name" value="TRANSPORTER ARSB-RELATED"/>
    <property type="match status" value="1"/>
</dbReference>
<organism evidence="9 14">
    <name type="scientific">Puccinia coronata f. sp. avenae</name>
    <dbReference type="NCBI Taxonomy" id="200324"/>
    <lineage>
        <taxon>Eukaryota</taxon>
        <taxon>Fungi</taxon>
        <taxon>Dikarya</taxon>
        <taxon>Basidiomycota</taxon>
        <taxon>Pucciniomycotina</taxon>
        <taxon>Pucciniomycetes</taxon>
        <taxon>Pucciniales</taxon>
        <taxon>Pucciniaceae</taxon>
        <taxon>Puccinia</taxon>
    </lineage>
</organism>
<feature type="transmembrane region" description="Helical" evidence="7">
    <location>
        <begin position="509"/>
        <end position="528"/>
    </location>
</feature>
<sequence length="666" mass="72312">MAEEPVRSLDGFSIFGLIVVLLAMVPVLFPIRIKLGETLTHLLKKWAVWLRLIGVPPDSRAATSSAKPTSSTPKANWTFVLNLTTSPPIAVLILLATTTINGGVIRSGIVGDGDSKPYDVLVLFISLAYIATALDSTGALKSLAFLVSNHTSGSGPKLYLVLYCFFFVFGVIFGNDPIILSGTAFLTYFLKHCGITNPTAWIFMEFIASNIASAVLVSSNPTNVLLAQAFELNFLTGFTKFTIIPSIVSAIAGYILLYTLFKGLTVCDTHVSSSPPPEESAQLDALQLSNLPKINPMTSSDSPGALAFPKSLFSWIPRANYIPDKLNQPIVNPRSVLVDPQGAFFHGSLMITTLLLLVGITFIKNASVWHVTMPAGILALIRDILWDIRSQTRKSNLAEAHELERNAGQGPSKVDHPLEVDALMEKVKDPPLEISELRRPTPLHLAGNDIQTIDQPIQTQLQESATCSVASTKPTTQPCSRWNVAGFATELARRFPCTSKTIAHLPLPLLPFAMAMFILISSLSHLGWVTVFARWLASVCTTPARTVYTVGLLGSLVLCPFMGTNIGATILMVNVISDPHFRSDARVIEDPKILRSAIFATAMASNIGAFSLTIPSSLAGLLWHQILKQKGIVIRNRDFLGWNLLPVLVLSLVSLAVVFVEVMFIF</sequence>
<keyword evidence="3" id="KW-1003">Cell membrane</keyword>